<evidence type="ECO:0000313" key="2">
    <source>
        <dbReference type="EMBL" id="ART30945.1"/>
    </source>
</evidence>
<dbReference type="EMBL" id="KY774314">
    <property type="protein sequence ID" value="ART30945.1"/>
    <property type="molecule type" value="Genomic_DNA"/>
</dbReference>
<accession>A0A1Y0B0I7</accession>
<sequence>MTGAATTASSSTRTSSSSFEEVDSAASVTSVSLCVEVSASGGVASMLSTWFGSFDYGFVFFPIISSMTIKLSI</sequence>
<dbReference type="AlphaFoldDB" id="A0A1Y0B0I7"/>
<geneLocation type="mitochondrion" evidence="2"/>
<organism evidence="2">
    <name type="scientific">Utricularia reniformis</name>
    <dbReference type="NCBI Taxonomy" id="192314"/>
    <lineage>
        <taxon>Eukaryota</taxon>
        <taxon>Viridiplantae</taxon>
        <taxon>Streptophyta</taxon>
        <taxon>Embryophyta</taxon>
        <taxon>Tracheophyta</taxon>
        <taxon>Spermatophyta</taxon>
        <taxon>Magnoliopsida</taxon>
        <taxon>eudicotyledons</taxon>
        <taxon>Gunneridae</taxon>
        <taxon>Pentapetalae</taxon>
        <taxon>asterids</taxon>
        <taxon>lamiids</taxon>
        <taxon>Lamiales</taxon>
        <taxon>Lentibulariaceae</taxon>
        <taxon>Utricularia</taxon>
    </lineage>
</organism>
<reference evidence="2" key="1">
    <citation type="submission" date="2017-03" db="EMBL/GenBank/DDBJ databases">
        <title>The mitochondrial genome of the carnivorous plant Utricularia reniformis (Lentibulariaceae): structure, comparative analysis and evolutionary landmarks.</title>
        <authorList>
            <person name="Silva S.R."/>
            <person name="Alvarenga D.O."/>
            <person name="Michael T.P."/>
            <person name="Miranda V.F.O."/>
            <person name="Varani A.M."/>
        </authorList>
    </citation>
    <scope>NUCLEOTIDE SEQUENCE</scope>
</reference>
<feature type="compositionally biased region" description="Low complexity" evidence="1">
    <location>
        <begin position="1"/>
        <end position="18"/>
    </location>
</feature>
<name>A0A1Y0B0I7_9LAMI</name>
<feature type="region of interest" description="Disordered" evidence="1">
    <location>
        <begin position="1"/>
        <end position="21"/>
    </location>
</feature>
<protein>
    <submittedName>
        <fullName evidence="2">Uncharacterized protein</fullName>
    </submittedName>
</protein>
<proteinExistence type="predicted"/>
<gene>
    <name evidence="2" type="ORF">AEK19_MT0697</name>
</gene>
<evidence type="ECO:0000256" key="1">
    <source>
        <dbReference type="SAM" id="MobiDB-lite"/>
    </source>
</evidence>
<keyword evidence="2" id="KW-0496">Mitochondrion</keyword>